<comment type="caution">
    <text evidence="2">The sequence shown here is derived from an EMBL/GenBank/DDBJ whole genome shotgun (WGS) entry which is preliminary data.</text>
</comment>
<reference evidence="2 3" key="1">
    <citation type="journal article" date="2020" name="Nature">
        <title>Six reference-quality genomes reveal evolution of bat adaptations.</title>
        <authorList>
            <person name="Jebb D."/>
            <person name="Huang Z."/>
            <person name="Pippel M."/>
            <person name="Hughes G.M."/>
            <person name="Lavrichenko K."/>
            <person name="Devanna P."/>
            <person name="Winkler S."/>
            <person name="Jermiin L.S."/>
            <person name="Skirmuntt E.C."/>
            <person name="Katzourakis A."/>
            <person name="Burkitt-Gray L."/>
            <person name="Ray D.A."/>
            <person name="Sullivan K.A.M."/>
            <person name="Roscito J.G."/>
            <person name="Kirilenko B.M."/>
            <person name="Davalos L.M."/>
            <person name="Corthals A.P."/>
            <person name="Power M.L."/>
            <person name="Jones G."/>
            <person name="Ransome R.D."/>
            <person name="Dechmann D.K.N."/>
            <person name="Locatelli A.G."/>
            <person name="Puechmaille S.J."/>
            <person name="Fedrigo O."/>
            <person name="Jarvis E.D."/>
            <person name="Hiller M."/>
            <person name="Vernes S.C."/>
            <person name="Myers E.W."/>
            <person name="Teeling E.C."/>
        </authorList>
    </citation>
    <scope>NUCLEOTIDE SEQUENCE [LARGE SCALE GENOMIC DNA]</scope>
    <source>
        <strain evidence="2">MRouAeg1</strain>
        <tissue evidence="2">Muscle</tissue>
    </source>
</reference>
<feature type="compositionally biased region" description="Basic and acidic residues" evidence="1">
    <location>
        <begin position="40"/>
        <end position="49"/>
    </location>
</feature>
<evidence type="ECO:0000256" key="1">
    <source>
        <dbReference type="SAM" id="MobiDB-lite"/>
    </source>
</evidence>
<proteinExistence type="predicted"/>
<name>A0A7J8KAR3_ROUAE</name>
<dbReference type="Proteomes" id="UP000593571">
    <property type="component" value="Unassembled WGS sequence"/>
</dbReference>
<sequence>MGWGWGWPLGLSSREGLKRGLPAAADSGLWDGVRRRSRARRDGRPDKYFFQDGESQGENETLATPLPQGNSCFPLRCQDPGTLKWSRPPSNPSPSPGGGGGSGWTAPSTSRSPLLAGCTVEGPSPPRRKGPKVRGETRLR</sequence>
<accession>A0A7J8KAR3</accession>
<gene>
    <name evidence="2" type="ORF">HJG63_007824</name>
</gene>
<evidence type="ECO:0000313" key="3">
    <source>
        <dbReference type="Proteomes" id="UP000593571"/>
    </source>
</evidence>
<keyword evidence="3" id="KW-1185">Reference proteome</keyword>
<feature type="region of interest" description="Disordered" evidence="1">
    <location>
        <begin position="33"/>
        <end position="140"/>
    </location>
</feature>
<dbReference type="AlphaFoldDB" id="A0A7J8KAR3"/>
<protein>
    <submittedName>
        <fullName evidence="2">Uncharacterized protein</fullName>
    </submittedName>
</protein>
<feature type="compositionally biased region" description="Polar residues" evidence="1">
    <location>
        <begin position="53"/>
        <end position="71"/>
    </location>
</feature>
<organism evidence="2 3">
    <name type="scientific">Rousettus aegyptiacus</name>
    <name type="common">Egyptian fruit bat</name>
    <name type="synonym">Pteropus aegyptiacus</name>
    <dbReference type="NCBI Taxonomy" id="9407"/>
    <lineage>
        <taxon>Eukaryota</taxon>
        <taxon>Metazoa</taxon>
        <taxon>Chordata</taxon>
        <taxon>Craniata</taxon>
        <taxon>Vertebrata</taxon>
        <taxon>Euteleostomi</taxon>
        <taxon>Mammalia</taxon>
        <taxon>Eutheria</taxon>
        <taxon>Laurasiatheria</taxon>
        <taxon>Chiroptera</taxon>
        <taxon>Yinpterochiroptera</taxon>
        <taxon>Pteropodoidea</taxon>
        <taxon>Pteropodidae</taxon>
        <taxon>Rousettinae</taxon>
        <taxon>Rousettus</taxon>
    </lineage>
</organism>
<evidence type="ECO:0000313" key="2">
    <source>
        <dbReference type="EMBL" id="KAF6505947.1"/>
    </source>
</evidence>
<dbReference type="EMBL" id="JACASE010000001">
    <property type="protein sequence ID" value="KAF6505947.1"/>
    <property type="molecule type" value="Genomic_DNA"/>
</dbReference>